<keyword evidence="1" id="KW-1133">Transmembrane helix</keyword>
<reference evidence="4" key="2">
    <citation type="submission" date="2018-04" db="EMBL/GenBank/DDBJ databases">
        <title>Complete genome sequence of Sulfodiicoccus acidiphilus strain HS-1.</title>
        <authorList>
            <person name="Sakai H.D."/>
            <person name="Kurosawa N."/>
        </authorList>
    </citation>
    <scope>NUCLEOTIDE SEQUENCE [LARGE SCALE GENOMIC DNA]</scope>
    <source>
        <strain evidence="4">HS-1</strain>
    </source>
</reference>
<sequence>MDKSASKFAYLGIALVVIGVIMMGLGTTKYVFPREVFSGVNGMYEVPYNVVDNYFVNFVGLAVLLFGVGALLSYVEMKKRGVGTNGR</sequence>
<reference evidence="3" key="1">
    <citation type="journal article" date="2014" name="Int. J. Syst. Evol. Microbiol.">
        <title>Complete genome sequence of Corynebacterium casei LMG S-19264T (=DSM 44701T), isolated from a smear-ripened cheese.</title>
        <authorList>
            <consortium name="US DOE Joint Genome Institute (JGI-PGF)"/>
            <person name="Walter F."/>
            <person name="Albersmeier A."/>
            <person name="Kalinowski J."/>
            <person name="Ruckert C."/>
        </authorList>
    </citation>
    <scope>NUCLEOTIDE SEQUENCE</scope>
    <source>
        <strain evidence="3">JCM 31740</strain>
    </source>
</reference>
<dbReference type="EMBL" id="AP018553">
    <property type="protein sequence ID" value="BBD72216.1"/>
    <property type="molecule type" value="Genomic_DNA"/>
</dbReference>
<dbReference type="GeneID" id="38666108"/>
<keyword evidence="1" id="KW-0472">Membrane</keyword>
<dbReference type="EMBL" id="BMQS01000024">
    <property type="protein sequence ID" value="GGU02968.1"/>
    <property type="molecule type" value="Genomic_DNA"/>
</dbReference>
<proteinExistence type="predicted"/>
<protein>
    <submittedName>
        <fullName evidence="2">Uncharacterized protein</fullName>
    </submittedName>
</protein>
<keyword evidence="1" id="KW-0812">Transmembrane</keyword>
<feature type="transmembrane region" description="Helical" evidence="1">
    <location>
        <begin position="54"/>
        <end position="75"/>
    </location>
</feature>
<feature type="transmembrane region" description="Helical" evidence="1">
    <location>
        <begin position="9"/>
        <end position="32"/>
    </location>
</feature>
<evidence type="ECO:0000256" key="1">
    <source>
        <dbReference type="SAM" id="Phobius"/>
    </source>
</evidence>
<accession>A0A348B214</accession>
<dbReference type="KEGG" id="sacd:HS1genome_0605"/>
<reference evidence="2" key="3">
    <citation type="journal article" date="2019" name="BMC Res. Notes">
        <title>Complete genome sequence of the Sulfodiicoccus acidiphilus strain HS-1T, the first crenarchaeon that lacks polB3, isolated from an acidic hot spring in Ohwaku-dani, Hakone, Japan.</title>
        <authorList>
            <person name="Sakai H.D."/>
            <person name="Kurosawa N."/>
        </authorList>
    </citation>
    <scope>NUCLEOTIDE SEQUENCE</scope>
    <source>
        <strain evidence="2">HS-1</strain>
    </source>
</reference>
<evidence type="ECO:0000313" key="4">
    <source>
        <dbReference type="Proteomes" id="UP000276741"/>
    </source>
</evidence>
<keyword evidence="4" id="KW-1185">Reference proteome</keyword>
<organism evidence="2 4">
    <name type="scientific">Sulfodiicoccus acidiphilus</name>
    <dbReference type="NCBI Taxonomy" id="1670455"/>
    <lineage>
        <taxon>Archaea</taxon>
        <taxon>Thermoproteota</taxon>
        <taxon>Thermoprotei</taxon>
        <taxon>Sulfolobales</taxon>
        <taxon>Sulfolobaceae</taxon>
        <taxon>Sulfodiicoccus</taxon>
    </lineage>
</organism>
<dbReference type="AlphaFoldDB" id="A0A348B214"/>
<name>A0A348B214_9CREN</name>
<reference evidence="3" key="4">
    <citation type="submission" date="2020-09" db="EMBL/GenBank/DDBJ databases">
        <authorList>
            <person name="Sun Q."/>
            <person name="Ohkuma M."/>
        </authorList>
    </citation>
    <scope>NUCLEOTIDE SEQUENCE</scope>
    <source>
        <strain evidence="3">JCM 31740</strain>
    </source>
</reference>
<evidence type="ECO:0000313" key="3">
    <source>
        <dbReference type="EMBL" id="GGU02968.1"/>
    </source>
</evidence>
<dbReference type="RefSeq" id="WP_229768268.1">
    <property type="nucleotide sequence ID" value="NZ_AP018553.1"/>
</dbReference>
<gene>
    <name evidence="3" type="ORF">GCM10007116_19980</name>
    <name evidence="2" type="ORF">HS1genome_0605</name>
</gene>
<dbReference type="Proteomes" id="UP000276741">
    <property type="component" value="Chromosome"/>
</dbReference>
<dbReference type="Proteomes" id="UP000616143">
    <property type="component" value="Unassembled WGS sequence"/>
</dbReference>
<evidence type="ECO:0000313" key="2">
    <source>
        <dbReference type="EMBL" id="BBD72216.1"/>
    </source>
</evidence>